<dbReference type="EMBL" id="JBBUKT010000005">
    <property type="protein sequence ID" value="MEK7951642.1"/>
    <property type="molecule type" value="Genomic_DNA"/>
</dbReference>
<sequence length="279" mass="30765">MFTSCAQPNAWHGHWQTSGTPNKASSSHASGSPSSAGLYYEQYGHETTTYIVARIAGWESDPARRLSYFSQAPDDLAFCYSAPAVAVWGSAPGLWGYRHRIVAVLHSLHGGDADAVLRRREDLRQLVAASSKTTPGNDWKTGFLIHAMGDSYAHVKPGPDGREVAYGQLVGHGFDNSVKPDHISAHFDTYRKYVTNLHAALAIHGGNAKELNRFLDAGGKAANIPDQSGREESVKETIQAFHPFDEVPFTELTAKDFDSWKHEIKDVDSFLRDLEKKLR</sequence>
<gene>
    <name evidence="2" type="ORF">WKV53_14085</name>
</gene>
<dbReference type="Proteomes" id="UP001371305">
    <property type="component" value="Unassembled WGS sequence"/>
</dbReference>
<evidence type="ECO:0000313" key="2">
    <source>
        <dbReference type="EMBL" id="MEK7951642.1"/>
    </source>
</evidence>
<keyword evidence="3" id="KW-1185">Reference proteome</keyword>
<organism evidence="2 3">
    <name type="scientific">Luteolibacter soli</name>
    <dbReference type="NCBI Taxonomy" id="3135280"/>
    <lineage>
        <taxon>Bacteria</taxon>
        <taxon>Pseudomonadati</taxon>
        <taxon>Verrucomicrobiota</taxon>
        <taxon>Verrucomicrobiia</taxon>
        <taxon>Verrucomicrobiales</taxon>
        <taxon>Verrucomicrobiaceae</taxon>
        <taxon>Luteolibacter</taxon>
    </lineage>
</organism>
<accession>A0ABU9AV58</accession>
<evidence type="ECO:0000256" key="1">
    <source>
        <dbReference type="SAM" id="MobiDB-lite"/>
    </source>
</evidence>
<name>A0ABU9AV58_9BACT</name>
<proteinExistence type="predicted"/>
<feature type="region of interest" description="Disordered" evidence="1">
    <location>
        <begin position="1"/>
        <end position="30"/>
    </location>
</feature>
<evidence type="ECO:0000313" key="3">
    <source>
        <dbReference type="Proteomes" id="UP001371305"/>
    </source>
</evidence>
<reference evidence="2 3" key="1">
    <citation type="submission" date="2024-04" db="EMBL/GenBank/DDBJ databases">
        <title>Luteolibacter sp. isolated from soil.</title>
        <authorList>
            <person name="An J."/>
        </authorList>
    </citation>
    <scope>NUCLEOTIDE SEQUENCE [LARGE SCALE GENOMIC DNA]</scope>
    <source>
        <strain evidence="2 3">Y139</strain>
    </source>
</reference>
<evidence type="ECO:0008006" key="4">
    <source>
        <dbReference type="Google" id="ProtNLM"/>
    </source>
</evidence>
<comment type="caution">
    <text evidence="2">The sequence shown here is derived from an EMBL/GenBank/DDBJ whole genome shotgun (WGS) entry which is preliminary data.</text>
</comment>
<protein>
    <recommendedName>
        <fullName evidence="4">S1/P1 Nuclease</fullName>
    </recommendedName>
</protein>